<comment type="caution">
    <text evidence="2">The sequence shown here is derived from an EMBL/GenBank/DDBJ whole genome shotgun (WGS) entry which is preliminary data.</text>
</comment>
<dbReference type="InterPro" id="IPR011335">
    <property type="entry name" value="Restrct_endonuc-II-like"/>
</dbReference>
<keyword evidence="3" id="KW-1185">Reference proteome</keyword>
<organism evidence="2 3">
    <name type="scientific">Actinotalea soli</name>
    <dbReference type="NCBI Taxonomy" id="2819234"/>
    <lineage>
        <taxon>Bacteria</taxon>
        <taxon>Bacillati</taxon>
        <taxon>Actinomycetota</taxon>
        <taxon>Actinomycetes</taxon>
        <taxon>Micrococcales</taxon>
        <taxon>Cellulomonadaceae</taxon>
        <taxon>Actinotalea</taxon>
    </lineage>
</organism>
<dbReference type="Pfam" id="PF04480">
    <property type="entry name" value="DUF559"/>
    <property type="match status" value="1"/>
</dbReference>
<evidence type="ECO:0000313" key="3">
    <source>
        <dbReference type="Proteomes" id="UP000664209"/>
    </source>
</evidence>
<accession>A0A939RUC5</accession>
<dbReference type="Proteomes" id="UP000664209">
    <property type="component" value="Unassembled WGS sequence"/>
</dbReference>
<dbReference type="SUPFAM" id="SSF52980">
    <property type="entry name" value="Restriction endonuclease-like"/>
    <property type="match status" value="1"/>
</dbReference>
<reference evidence="2" key="1">
    <citation type="submission" date="2021-03" db="EMBL/GenBank/DDBJ databases">
        <title>Actinotalea soli sp. nov., isolated from soil.</title>
        <authorList>
            <person name="Ping W."/>
            <person name="Zhang J."/>
        </authorList>
    </citation>
    <scope>NUCLEOTIDE SEQUENCE</scope>
    <source>
        <strain evidence="2">BY-33</strain>
    </source>
</reference>
<sequence>MARRPAALPDALVGRPFTRRDARELGVGDDRLRRRDLIAPFTGVRDTTQDADLGQHCLAALCALPPGSVLSHTTALRLYGVPLPWHLERDTSVHVHLPPGAGRVRHRGITVHHRAEPLPADRLGPLPVVPPSQAWCDAATLVGGDDLVVVGDGLLRRKSPPTSLDAMADHVRRLPPRTRGRRRLLQALPLLRARTDSPMETRTRLALVQAGLPCPLVNELVRDARGDVVAMPDLLYSHARLAIEYDGDVHRTDPTLWRRDVERREMLQDLGYLVLVVTADVIRFDPDIIVRRVRNALRTRT</sequence>
<evidence type="ECO:0000259" key="1">
    <source>
        <dbReference type="Pfam" id="PF04480"/>
    </source>
</evidence>
<protein>
    <submittedName>
        <fullName evidence="2">DUF559 domain-containing protein</fullName>
    </submittedName>
</protein>
<proteinExistence type="predicted"/>
<gene>
    <name evidence="2" type="ORF">J4G33_11795</name>
</gene>
<evidence type="ECO:0000313" key="2">
    <source>
        <dbReference type="EMBL" id="MBO1752484.1"/>
    </source>
</evidence>
<dbReference type="Gene3D" id="3.40.960.10">
    <property type="entry name" value="VSR Endonuclease"/>
    <property type="match status" value="1"/>
</dbReference>
<dbReference type="EMBL" id="JAGEMK010000006">
    <property type="protein sequence ID" value="MBO1752484.1"/>
    <property type="molecule type" value="Genomic_DNA"/>
</dbReference>
<feature type="domain" description="DUF559" evidence="1">
    <location>
        <begin position="233"/>
        <end position="297"/>
    </location>
</feature>
<dbReference type="AlphaFoldDB" id="A0A939RUC5"/>
<dbReference type="RefSeq" id="WP_208056170.1">
    <property type="nucleotide sequence ID" value="NZ_JAGEMK010000006.1"/>
</dbReference>
<name>A0A939RUC5_9CELL</name>
<dbReference type="InterPro" id="IPR007569">
    <property type="entry name" value="DUF559"/>
</dbReference>